<evidence type="ECO:0000256" key="3">
    <source>
        <dbReference type="ARBA" id="ARBA00023163"/>
    </source>
</evidence>
<gene>
    <name evidence="6" type="ORF">UFOPK2975_00718</name>
</gene>
<dbReference type="Gene3D" id="1.10.10.10">
    <property type="entry name" value="Winged helix-like DNA-binding domain superfamily/Winged helix DNA-binding domain"/>
    <property type="match status" value="1"/>
</dbReference>
<protein>
    <submittedName>
        <fullName evidence="6">Unannotated protein</fullName>
    </submittedName>
</protein>
<evidence type="ECO:0000259" key="4">
    <source>
        <dbReference type="PROSITE" id="PS51077"/>
    </source>
</evidence>
<evidence type="ECO:0000256" key="1">
    <source>
        <dbReference type="ARBA" id="ARBA00023015"/>
    </source>
</evidence>
<dbReference type="InterPro" id="IPR014757">
    <property type="entry name" value="Tscrpt_reg_IclR_C"/>
</dbReference>
<accession>A0A6J6X9M9</accession>
<dbReference type="InterPro" id="IPR050707">
    <property type="entry name" value="HTH_MetabolicPath_Reg"/>
</dbReference>
<dbReference type="PROSITE" id="PS51077">
    <property type="entry name" value="HTH_ICLR"/>
    <property type="match status" value="1"/>
</dbReference>
<dbReference type="PROSITE" id="PS51078">
    <property type="entry name" value="ICLR_ED"/>
    <property type="match status" value="1"/>
</dbReference>
<proteinExistence type="predicted"/>
<dbReference type="SUPFAM" id="SSF46785">
    <property type="entry name" value="Winged helix' DNA-binding domain"/>
    <property type="match status" value="1"/>
</dbReference>
<dbReference type="PANTHER" id="PTHR30136:SF34">
    <property type="entry name" value="TRANSCRIPTIONAL REGULATOR"/>
    <property type="match status" value="1"/>
</dbReference>
<name>A0A6J6X9M9_9ZZZZ</name>
<dbReference type="EMBL" id="CAFAAG010000045">
    <property type="protein sequence ID" value="CAB4792028.1"/>
    <property type="molecule type" value="Genomic_DNA"/>
</dbReference>
<keyword evidence="2" id="KW-0238">DNA-binding</keyword>
<dbReference type="Pfam" id="PF01614">
    <property type="entry name" value="IclR_C"/>
    <property type="match status" value="1"/>
</dbReference>
<keyword evidence="3" id="KW-0804">Transcription</keyword>
<dbReference type="PANTHER" id="PTHR30136">
    <property type="entry name" value="HELIX-TURN-HELIX TRANSCRIPTIONAL REGULATOR, ICLR FAMILY"/>
    <property type="match status" value="1"/>
</dbReference>
<dbReference type="GO" id="GO:0003700">
    <property type="term" value="F:DNA-binding transcription factor activity"/>
    <property type="evidence" value="ECO:0007669"/>
    <property type="project" value="TreeGrafter"/>
</dbReference>
<organism evidence="6">
    <name type="scientific">freshwater metagenome</name>
    <dbReference type="NCBI Taxonomy" id="449393"/>
    <lineage>
        <taxon>unclassified sequences</taxon>
        <taxon>metagenomes</taxon>
        <taxon>ecological metagenomes</taxon>
    </lineage>
</organism>
<dbReference type="Gene3D" id="3.30.450.40">
    <property type="match status" value="1"/>
</dbReference>
<dbReference type="GO" id="GO:0003677">
    <property type="term" value="F:DNA binding"/>
    <property type="evidence" value="ECO:0007669"/>
    <property type="project" value="UniProtKB-KW"/>
</dbReference>
<dbReference type="InterPro" id="IPR005471">
    <property type="entry name" value="Tscrpt_reg_IclR_N"/>
</dbReference>
<sequence>MKKPAKRSRATQSTDFVESLARGIDVIKAFTPGRMQLTVSDVAKITSLARPTARRLLLTLETLGYVRLIGNNYLLTPKTLELGTSYVSAQGMWDVVQPHLVSLVEKTGESSSMSELDGSDIVYTARVPVAKIIALSVHIGTRFPATSTSMGMVMLADLSTSQLDRALKIAPTSTVVPRVQLTRKQIDISLAKIRKQGWALSDETLSFGIRSVAAPVRNAQGQTIAAINVTVNAAETSVKTLTEKYLPLLLKTASNITQDFVSFGLLPTTEPLSK</sequence>
<evidence type="ECO:0000259" key="5">
    <source>
        <dbReference type="PROSITE" id="PS51078"/>
    </source>
</evidence>
<feature type="domain" description="IclR-ED" evidence="5">
    <location>
        <begin position="78"/>
        <end position="262"/>
    </location>
</feature>
<dbReference type="SUPFAM" id="SSF55781">
    <property type="entry name" value="GAF domain-like"/>
    <property type="match status" value="1"/>
</dbReference>
<feature type="domain" description="HTH iclR-type" evidence="4">
    <location>
        <begin position="17"/>
        <end position="77"/>
    </location>
</feature>
<evidence type="ECO:0000256" key="2">
    <source>
        <dbReference type="ARBA" id="ARBA00023125"/>
    </source>
</evidence>
<keyword evidence="1" id="KW-0805">Transcription regulation</keyword>
<evidence type="ECO:0000313" key="6">
    <source>
        <dbReference type="EMBL" id="CAB4792028.1"/>
    </source>
</evidence>
<dbReference type="InterPro" id="IPR036390">
    <property type="entry name" value="WH_DNA-bd_sf"/>
</dbReference>
<reference evidence="6" key="1">
    <citation type="submission" date="2020-05" db="EMBL/GenBank/DDBJ databases">
        <authorList>
            <person name="Chiriac C."/>
            <person name="Salcher M."/>
            <person name="Ghai R."/>
            <person name="Kavagutti S V."/>
        </authorList>
    </citation>
    <scope>NUCLEOTIDE SEQUENCE</scope>
</reference>
<dbReference type="AlphaFoldDB" id="A0A6J6X9M9"/>
<dbReference type="InterPro" id="IPR036388">
    <property type="entry name" value="WH-like_DNA-bd_sf"/>
</dbReference>
<dbReference type="Pfam" id="PF09339">
    <property type="entry name" value="HTH_IclR"/>
    <property type="match status" value="1"/>
</dbReference>
<dbReference type="SMART" id="SM00346">
    <property type="entry name" value="HTH_ICLR"/>
    <property type="match status" value="1"/>
</dbReference>
<dbReference type="GO" id="GO:0045892">
    <property type="term" value="P:negative regulation of DNA-templated transcription"/>
    <property type="evidence" value="ECO:0007669"/>
    <property type="project" value="TreeGrafter"/>
</dbReference>
<dbReference type="InterPro" id="IPR029016">
    <property type="entry name" value="GAF-like_dom_sf"/>
</dbReference>